<reference evidence="1" key="1">
    <citation type="submission" date="2020-04" db="EMBL/GenBank/DDBJ databases">
        <authorList>
            <person name="Zhang T."/>
        </authorList>
    </citation>
    <scope>NUCLEOTIDE SEQUENCE</scope>
    <source>
        <strain evidence="1">HKST-UBA09</strain>
    </source>
</reference>
<comment type="caution">
    <text evidence="1">The sequence shown here is derived from an EMBL/GenBank/DDBJ whole genome shotgun (WGS) entry which is preliminary data.</text>
</comment>
<evidence type="ECO:0000313" key="2">
    <source>
        <dbReference type="Proteomes" id="UP000714915"/>
    </source>
</evidence>
<reference evidence="1" key="2">
    <citation type="journal article" date="2021" name="Microbiome">
        <title>Successional dynamics and alternative stable states in a saline activated sludge microbial community over 9 years.</title>
        <authorList>
            <person name="Wang Y."/>
            <person name="Ye J."/>
            <person name="Ju F."/>
            <person name="Liu L."/>
            <person name="Boyd J.A."/>
            <person name="Deng Y."/>
            <person name="Parks D.H."/>
            <person name="Jiang X."/>
            <person name="Yin X."/>
            <person name="Woodcroft B.J."/>
            <person name="Tyson G.W."/>
            <person name="Hugenholtz P."/>
            <person name="Polz M.F."/>
            <person name="Zhang T."/>
        </authorList>
    </citation>
    <scope>NUCLEOTIDE SEQUENCE</scope>
    <source>
        <strain evidence="1">HKST-UBA09</strain>
    </source>
</reference>
<evidence type="ECO:0000313" key="1">
    <source>
        <dbReference type="EMBL" id="MCA9387046.1"/>
    </source>
</evidence>
<protein>
    <submittedName>
        <fullName evidence="1">Uncharacterized protein</fullName>
    </submittedName>
</protein>
<dbReference type="AlphaFoldDB" id="A0A955LBA7"/>
<name>A0A955LBA7_9BACT</name>
<dbReference type="EMBL" id="JAGQLF010000039">
    <property type="protein sequence ID" value="MCA9387046.1"/>
    <property type="molecule type" value="Genomic_DNA"/>
</dbReference>
<feature type="non-terminal residue" evidence="1">
    <location>
        <position position="1"/>
    </location>
</feature>
<accession>A0A955LBA7</accession>
<sequence>SLYEFVDIRTILLNAMSAKSKDSLKDKQFSEKERIANSPILFNFAEHEDRRVFRIIDDTPVYTAEDGEDKVKWFLYDKKDEKDGSIDDGDEEYRDDYIERTEDKKVPPSFESLRAIYNNTDKDNYIGDLASGGLKLIAANLKVIGGDFRLMNLDGAKAVEISFPKTTPSSNPTPQV</sequence>
<proteinExistence type="predicted"/>
<dbReference type="Proteomes" id="UP000714915">
    <property type="component" value="Unassembled WGS sequence"/>
</dbReference>
<organism evidence="1 2">
    <name type="scientific">Candidatus Dojkabacteria bacterium</name>
    <dbReference type="NCBI Taxonomy" id="2099670"/>
    <lineage>
        <taxon>Bacteria</taxon>
        <taxon>Candidatus Dojkabacteria</taxon>
    </lineage>
</organism>
<gene>
    <name evidence="1" type="ORF">KC669_03355</name>
</gene>